<sequence>MKETYRSALLNLTESPKYTDLSRWRLRVKEGAQTWHYLTEEEAKTWPQTAADRYFLGLPSDAPELPKAKTPIEAAKYGFEFYKRLQTEDGHWAGEIWRFLVPGLIISYYITATPVPDHQRLEIIRYLLNRTHPDDGGWGLHIEGHSTVFITALTYVALRILGLGADHPALIKARGTLHRMGGATGAPAWGKFWLCTMGLYEWEGMNPVPPEVWVLPNWLPIHPCKWWVQNRMVYLPMGYIYAKTLRPEPTALNWNAQRNNIAKEDLYIPHTRLMDFINEILVYYMKLPLSVNKLCQYALDATVDLIRMEDENTFFLDIGPVNKVLNWLVCFYHYGKESREFKEHVRRNADFRWLGPEGMMMNGTNGSQLWDTAFVAQACCEAGFAHEAKNIPAMQKALKFLDDCQIKRNVPDMDKCYRHVSLGAWPFSTRDQGYTVSDCTAEGLKSVLQLQKLSQMPKLVNDDRLKQAVDVLLTMQNEDGGFASYERIRGPQWLEWFNTAEVFGDIMIEHSYPECTTAVLLGLSSFKMTFPDYRRAEIEEVSRKAVQYIRKKQRPDGSWFGSWAICFTYAALFSLDSLASVGDTYETCEHSRRGCDFLISKQQADGGWGELYKSCETGVYCQHPQSQVVQTAWACLALMSAKYPHKEPIKRGIELIMSRQQANGEWLQEGIEGVFNRNCMISYPNYKFSFTIWALESAFLKRCHFDTDRWVAAGKPEDIEPYIKGPCPHHHGVLPGESGHKDVFRHLAHTVTIIKLPFRDFTGTYVMHCHKMEHEDNDMMNPWETVKNKDDPKACIDYVSD</sequence>
<dbReference type="EMBL" id="MVBO01000264">
    <property type="protein sequence ID" value="OZJ01687.1"/>
    <property type="molecule type" value="Genomic_DNA"/>
</dbReference>
<dbReference type="PANTHER" id="PTHR11764:SF20">
    <property type="entry name" value="LANOSTEROL SYNTHASE"/>
    <property type="match status" value="1"/>
</dbReference>
<keyword evidence="3" id="KW-0677">Repeat</keyword>
<evidence type="ECO:0000256" key="2">
    <source>
        <dbReference type="ARBA" id="ARBA00022516"/>
    </source>
</evidence>
<dbReference type="PANTHER" id="PTHR11764">
    <property type="entry name" value="TERPENE CYCLASE/MUTASE FAMILY MEMBER"/>
    <property type="match status" value="1"/>
</dbReference>
<proteinExistence type="inferred from homology"/>
<evidence type="ECO:0000256" key="6">
    <source>
        <dbReference type="ARBA" id="ARBA00023235"/>
    </source>
</evidence>
<dbReference type="InterPro" id="IPR002365">
    <property type="entry name" value="Terpene_synthase_CS"/>
</dbReference>
<dbReference type="GO" id="GO:0016104">
    <property type="term" value="P:triterpenoid biosynthetic process"/>
    <property type="evidence" value="ECO:0007669"/>
    <property type="project" value="InterPro"/>
</dbReference>
<evidence type="ECO:0000256" key="3">
    <source>
        <dbReference type="ARBA" id="ARBA00022737"/>
    </source>
</evidence>
<accession>A0A261XTI8</accession>
<dbReference type="InterPro" id="IPR008972">
    <property type="entry name" value="Cupredoxin"/>
</dbReference>
<dbReference type="SUPFAM" id="SSF49503">
    <property type="entry name" value="Cupredoxins"/>
    <property type="match status" value="1"/>
</dbReference>
<evidence type="ECO:0000259" key="8">
    <source>
        <dbReference type="Pfam" id="PF13243"/>
    </source>
</evidence>
<dbReference type="GO" id="GO:0006696">
    <property type="term" value="P:ergosterol biosynthetic process"/>
    <property type="evidence" value="ECO:0007669"/>
    <property type="project" value="TreeGrafter"/>
</dbReference>
<dbReference type="EC" id="5.4.99.-" evidence="7"/>
<protein>
    <recommendedName>
        <fullName evidence="7">Terpene cyclase/mutase family member</fullName>
        <ecNumber evidence="7">5.4.99.-</ecNumber>
    </recommendedName>
</protein>
<keyword evidence="5" id="KW-0443">Lipid metabolism</keyword>
<dbReference type="GO" id="GO:0000250">
    <property type="term" value="F:lanosterol synthase activity"/>
    <property type="evidence" value="ECO:0007669"/>
    <property type="project" value="TreeGrafter"/>
</dbReference>
<dbReference type="GO" id="GO:0005811">
    <property type="term" value="C:lipid droplet"/>
    <property type="evidence" value="ECO:0007669"/>
    <property type="project" value="InterPro"/>
</dbReference>
<dbReference type="Pfam" id="PF13249">
    <property type="entry name" value="SQHop_cyclase_N"/>
    <property type="match status" value="1"/>
</dbReference>
<evidence type="ECO:0000256" key="4">
    <source>
        <dbReference type="ARBA" id="ARBA00022955"/>
    </source>
</evidence>
<dbReference type="Proteomes" id="UP000242875">
    <property type="component" value="Unassembled WGS sequence"/>
</dbReference>
<comment type="similarity">
    <text evidence="1 7">Belongs to the terpene cyclase/mutase family.</text>
</comment>
<evidence type="ECO:0000313" key="10">
    <source>
        <dbReference type="EMBL" id="OZJ01687.1"/>
    </source>
</evidence>
<feature type="domain" description="Squalene cyclase N-terminal" evidence="9">
    <location>
        <begin position="84"/>
        <end position="246"/>
    </location>
</feature>
<dbReference type="OrthoDB" id="21502at2759"/>
<dbReference type="Pfam" id="PF13243">
    <property type="entry name" value="SQHop_cyclase_C"/>
    <property type="match status" value="1"/>
</dbReference>
<keyword evidence="2" id="KW-0444">Lipid biosynthesis</keyword>
<dbReference type="NCBIfam" id="TIGR01787">
    <property type="entry name" value="squalene_cyclas"/>
    <property type="match status" value="1"/>
</dbReference>
<dbReference type="SUPFAM" id="SSF48239">
    <property type="entry name" value="Terpenoid cyclases/Protein prenyltransferases"/>
    <property type="match status" value="2"/>
</dbReference>
<dbReference type="AlphaFoldDB" id="A0A261XTI8"/>
<dbReference type="FunFam" id="1.50.10.20:FF:000003">
    <property type="entry name" value="Terpene cyclase/mutase family member"/>
    <property type="match status" value="1"/>
</dbReference>
<feature type="domain" description="Squalene cyclase C-terminal" evidence="8">
    <location>
        <begin position="367"/>
        <end position="696"/>
    </location>
</feature>
<evidence type="ECO:0000313" key="11">
    <source>
        <dbReference type="Proteomes" id="UP000242875"/>
    </source>
</evidence>
<keyword evidence="11" id="KW-1185">Reference proteome</keyword>
<gene>
    <name evidence="10" type="ORF">BZG36_05350</name>
</gene>
<dbReference type="PROSITE" id="PS01074">
    <property type="entry name" value="TERPENE_SYNTHASES"/>
    <property type="match status" value="1"/>
</dbReference>
<keyword evidence="4" id="KW-0752">Steroid biosynthesis</keyword>
<comment type="caution">
    <text evidence="10">The sequence shown here is derived from an EMBL/GenBank/DDBJ whole genome shotgun (WGS) entry which is preliminary data.</text>
</comment>
<evidence type="ECO:0000256" key="7">
    <source>
        <dbReference type="RuleBase" id="RU362003"/>
    </source>
</evidence>
<keyword evidence="6 7" id="KW-0413">Isomerase</keyword>
<name>A0A261XTI8_9FUNG</name>
<dbReference type="FunFam" id="1.50.10.20:FF:000002">
    <property type="entry name" value="Terpene cyclase/mutase family member"/>
    <property type="match status" value="1"/>
</dbReference>
<dbReference type="InterPro" id="IPR008930">
    <property type="entry name" value="Terpenoid_cyclase/PrenylTrfase"/>
</dbReference>
<organism evidence="10 11">
    <name type="scientific">Bifiguratus adelaidae</name>
    <dbReference type="NCBI Taxonomy" id="1938954"/>
    <lineage>
        <taxon>Eukaryota</taxon>
        <taxon>Fungi</taxon>
        <taxon>Fungi incertae sedis</taxon>
        <taxon>Mucoromycota</taxon>
        <taxon>Mucoromycotina</taxon>
        <taxon>Endogonomycetes</taxon>
        <taxon>Endogonales</taxon>
        <taxon>Endogonales incertae sedis</taxon>
        <taxon>Bifiguratus</taxon>
    </lineage>
</organism>
<evidence type="ECO:0000259" key="9">
    <source>
        <dbReference type="Pfam" id="PF13249"/>
    </source>
</evidence>
<dbReference type="InterPro" id="IPR032697">
    <property type="entry name" value="SQ_cyclase_N"/>
</dbReference>
<dbReference type="CDD" id="cd02892">
    <property type="entry name" value="SQCY_1"/>
    <property type="match status" value="1"/>
</dbReference>
<dbReference type="SFLD" id="SFLDG01016">
    <property type="entry name" value="Prenyltransferase_Like_2"/>
    <property type="match status" value="1"/>
</dbReference>
<evidence type="ECO:0000256" key="1">
    <source>
        <dbReference type="ARBA" id="ARBA00009755"/>
    </source>
</evidence>
<evidence type="ECO:0000256" key="5">
    <source>
        <dbReference type="ARBA" id="ARBA00023098"/>
    </source>
</evidence>
<reference evidence="10 11" key="1">
    <citation type="journal article" date="2017" name="Mycologia">
        <title>Bifiguratus adelaidae, gen. et sp. nov., a new member of Mucoromycotina in endophytic and soil-dwelling habitats.</title>
        <authorList>
            <person name="Torres-Cruz T.J."/>
            <person name="Billingsley Tobias T.L."/>
            <person name="Almatruk M."/>
            <person name="Hesse C."/>
            <person name="Kuske C.R."/>
            <person name="Desiro A."/>
            <person name="Benucci G.M."/>
            <person name="Bonito G."/>
            <person name="Stajich J.E."/>
            <person name="Dunlap C."/>
            <person name="Arnold A.E."/>
            <person name="Porras-Alfaro A."/>
        </authorList>
    </citation>
    <scope>NUCLEOTIDE SEQUENCE [LARGE SCALE GENOMIC DNA]</scope>
    <source>
        <strain evidence="10 11">AZ0501</strain>
    </source>
</reference>
<dbReference type="InterPro" id="IPR032696">
    <property type="entry name" value="SQ_cyclase_C"/>
</dbReference>
<dbReference type="Gene3D" id="6.20.120.20">
    <property type="match status" value="1"/>
</dbReference>
<dbReference type="Gene3D" id="2.60.40.420">
    <property type="entry name" value="Cupredoxins - blue copper proteins"/>
    <property type="match status" value="1"/>
</dbReference>
<dbReference type="InterPro" id="IPR018333">
    <property type="entry name" value="Squalene_cyclase"/>
</dbReference>
<dbReference type="Gene3D" id="1.50.10.20">
    <property type="match status" value="2"/>
</dbReference>